<comment type="caution">
    <text evidence="1">The sequence shown here is derived from an EMBL/GenBank/DDBJ whole genome shotgun (WGS) entry which is preliminary data.</text>
</comment>
<sequence>MSGFVGILPTSMGVKWNAVAAMSALSGLLRQSLNDAQKAAFRASYYRIPYSGKLLLELSLRRVKNQWVKELEGLSYLIGYEVTQFTKKDFCLINRLGCDEPYKIEVDPFEISLLEKEEASYWMWGDDKDILTHDNLTPNMNDVGELKLKIKQLKISLARMAHEKDRGVVEKD</sequence>
<dbReference type="AlphaFoldDB" id="A0A498KQU1"/>
<evidence type="ECO:0000313" key="2">
    <source>
        <dbReference type="Proteomes" id="UP000290289"/>
    </source>
</evidence>
<proteinExistence type="predicted"/>
<name>A0A498KQU1_MALDO</name>
<evidence type="ECO:0000313" key="1">
    <source>
        <dbReference type="EMBL" id="RXI09481.1"/>
    </source>
</evidence>
<keyword evidence="2" id="KW-1185">Reference proteome</keyword>
<dbReference type="Proteomes" id="UP000290289">
    <property type="component" value="Chromosome 1"/>
</dbReference>
<gene>
    <name evidence="1" type="ORF">DVH24_034098</name>
</gene>
<protein>
    <submittedName>
        <fullName evidence="1">Uncharacterized protein</fullName>
    </submittedName>
</protein>
<dbReference type="EMBL" id="RDQH01000327">
    <property type="protein sequence ID" value="RXI09481.1"/>
    <property type="molecule type" value="Genomic_DNA"/>
</dbReference>
<accession>A0A498KQU1</accession>
<reference evidence="1 2" key="1">
    <citation type="submission" date="2018-10" db="EMBL/GenBank/DDBJ databases">
        <title>A high-quality apple genome assembly.</title>
        <authorList>
            <person name="Hu J."/>
        </authorList>
    </citation>
    <scope>NUCLEOTIDE SEQUENCE [LARGE SCALE GENOMIC DNA]</scope>
    <source>
        <strain evidence="2">cv. HFTH1</strain>
        <tissue evidence="1">Young leaf</tissue>
    </source>
</reference>
<organism evidence="1 2">
    <name type="scientific">Malus domestica</name>
    <name type="common">Apple</name>
    <name type="synonym">Pyrus malus</name>
    <dbReference type="NCBI Taxonomy" id="3750"/>
    <lineage>
        <taxon>Eukaryota</taxon>
        <taxon>Viridiplantae</taxon>
        <taxon>Streptophyta</taxon>
        <taxon>Embryophyta</taxon>
        <taxon>Tracheophyta</taxon>
        <taxon>Spermatophyta</taxon>
        <taxon>Magnoliopsida</taxon>
        <taxon>eudicotyledons</taxon>
        <taxon>Gunneridae</taxon>
        <taxon>Pentapetalae</taxon>
        <taxon>rosids</taxon>
        <taxon>fabids</taxon>
        <taxon>Rosales</taxon>
        <taxon>Rosaceae</taxon>
        <taxon>Amygdaloideae</taxon>
        <taxon>Maleae</taxon>
        <taxon>Malus</taxon>
    </lineage>
</organism>